<dbReference type="Proteomes" id="UP000010553">
    <property type="component" value="Unassembled WGS sequence"/>
</dbReference>
<evidence type="ECO:0000313" key="2">
    <source>
        <dbReference type="Proteomes" id="UP000010553"/>
    </source>
</evidence>
<sequence>MASQIFVEFRLIFRRSYFWNTIYSEKGGVTLVTPPFCFSNTQVRALISQPLFLVSCHESIEKERGLFSMI</sequence>
<gene>
    <name evidence="1" type="ORF">OIE_03743</name>
</gene>
<name>A0A828ZNN6_ENTFC</name>
<dbReference type="AlphaFoldDB" id="A0A828ZNN6"/>
<evidence type="ECO:0000313" key="1">
    <source>
        <dbReference type="EMBL" id="ELB03777.1"/>
    </source>
</evidence>
<protein>
    <submittedName>
        <fullName evidence="1">Uncharacterized protein</fullName>
    </submittedName>
</protein>
<organism evidence="1 2">
    <name type="scientific">Enterococcus faecium EnGen0003</name>
    <dbReference type="NCBI Taxonomy" id="1138901"/>
    <lineage>
        <taxon>Bacteria</taxon>
        <taxon>Bacillati</taxon>
        <taxon>Bacillota</taxon>
        <taxon>Bacilli</taxon>
        <taxon>Lactobacillales</taxon>
        <taxon>Enterococcaceae</taxon>
        <taxon>Enterococcus</taxon>
    </lineage>
</organism>
<accession>A0A828ZNN6</accession>
<dbReference type="EMBL" id="AHXC01000003">
    <property type="protein sequence ID" value="ELB03777.1"/>
    <property type="molecule type" value="Genomic_DNA"/>
</dbReference>
<comment type="caution">
    <text evidence="1">The sequence shown here is derived from an EMBL/GenBank/DDBJ whole genome shotgun (WGS) entry which is preliminary data.</text>
</comment>
<proteinExistence type="predicted"/>
<reference evidence="1 2" key="1">
    <citation type="submission" date="2012-12" db="EMBL/GenBank/DDBJ databases">
        <title>The Genome Sequence of Enterococcus faecium E1590.</title>
        <authorList>
            <consortium name="The Broad Institute Genome Sequencing Platform"/>
            <consortium name="The Broad Institute Genome Sequencing Center for Infectious Disease"/>
            <person name="Earl A.M."/>
            <person name="Gilmore M.S."/>
            <person name="van Schaik W."/>
            <person name="Lebreton F."/>
            <person name="Willems R.J."/>
            <person name="Walker B."/>
            <person name="Young S.K."/>
            <person name="Zeng Q."/>
            <person name="Gargeya S."/>
            <person name="Fitzgerald M."/>
            <person name="Haas B."/>
            <person name="Abouelleil A."/>
            <person name="Alvarado L."/>
            <person name="Arachchi H.M."/>
            <person name="Berlin A.M."/>
            <person name="Chapman S.B."/>
            <person name="Dewar J."/>
            <person name="Goldberg J."/>
            <person name="Griggs A."/>
            <person name="Gujja S."/>
            <person name="Hansen M."/>
            <person name="Howarth C."/>
            <person name="Imamovic A."/>
            <person name="Larimer J."/>
            <person name="McCowan C."/>
            <person name="Murphy C."/>
            <person name="Neiman D."/>
            <person name="Pearson M."/>
            <person name="Priest M."/>
            <person name="Roberts A."/>
            <person name="Saif S."/>
            <person name="Shea T."/>
            <person name="Sisk P."/>
            <person name="Sykes S."/>
            <person name="Wortman J."/>
            <person name="Nusbaum C."/>
            <person name="Birren B."/>
        </authorList>
    </citation>
    <scope>NUCLEOTIDE SEQUENCE [LARGE SCALE GENOMIC DNA]</scope>
    <source>
        <strain evidence="1 2">E1590</strain>
    </source>
</reference>